<keyword evidence="2" id="KW-0677">Repeat</keyword>
<evidence type="ECO:0000256" key="5">
    <source>
        <dbReference type="ARBA" id="ARBA00067165"/>
    </source>
</evidence>
<feature type="coiled-coil region" evidence="7">
    <location>
        <begin position="316"/>
        <end position="343"/>
    </location>
</feature>
<feature type="region of interest" description="Disordered" evidence="8">
    <location>
        <begin position="1"/>
        <end position="216"/>
    </location>
</feature>
<dbReference type="PROSITE" id="PS50293">
    <property type="entry name" value="TPR_REGION"/>
    <property type="match status" value="1"/>
</dbReference>
<dbReference type="InterPro" id="IPR019734">
    <property type="entry name" value="TPR_rpt"/>
</dbReference>
<dbReference type="EMBL" id="JAWDGP010004865">
    <property type="protein sequence ID" value="KAK3761623.1"/>
    <property type="molecule type" value="Genomic_DNA"/>
</dbReference>
<feature type="compositionally biased region" description="Basic and acidic residues" evidence="8">
    <location>
        <begin position="27"/>
        <end position="40"/>
    </location>
</feature>
<evidence type="ECO:0000256" key="1">
    <source>
        <dbReference type="ARBA" id="ARBA00022553"/>
    </source>
</evidence>
<dbReference type="PROSITE" id="PS50005">
    <property type="entry name" value="TPR"/>
    <property type="match status" value="2"/>
</dbReference>
<feature type="compositionally biased region" description="Acidic residues" evidence="8">
    <location>
        <begin position="119"/>
        <end position="128"/>
    </location>
</feature>
<feature type="repeat" description="TPR" evidence="6">
    <location>
        <begin position="206"/>
        <end position="239"/>
    </location>
</feature>
<proteinExistence type="predicted"/>
<feature type="compositionally biased region" description="Acidic residues" evidence="8">
    <location>
        <begin position="159"/>
        <end position="183"/>
    </location>
</feature>
<evidence type="ECO:0000256" key="7">
    <source>
        <dbReference type="SAM" id="Coils"/>
    </source>
</evidence>
<accession>A0AAE1D9S4</accession>
<dbReference type="PANTHER" id="PTHR46014">
    <property type="entry name" value="TETRATRICOPEPTIDE REPEAT PROTEIN 1"/>
    <property type="match status" value="1"/>
</dbReference>
<evidence type="ECO:0000256" key="4">
    <source>
        <dbReference type="ARBA" id="ARBA00063969"/>
    </source>
</evidence>
<evidence type="ECO:0000256" key="2">
    <source>
        <dbReference type="ARBA" id="ARBA00022737"/>
    </source>
</evidence>
<evidence type="ECO:0000256" key="8">
    <source>
        <dbReference type="SAM" id="MobiDB-lite"/>
    </source>
</evidence>
<evidence type="ECO:0000313" key="10">
    <source>
        <dbReference type="Proteomes" id="UP001283361"/>
    </source>
</evidence>
<reference evidence="9" key="1">
    <citation type="journal article" date="2023" name="G3 (Bethesda)">
        <title>A reference genome for the long-term kleptoplast-retaining sea slug Elysia crispata morphotype clarki.</title>
        <authorList>
            <person name="Eastman K.E."/>
            <person name="Pendleton A.L."/>
            <person name="Shaikh M.A."/>
            <person name="Suttiyut T."/>
            <person name="Ogas R."/>
            <person name="Tomko P."/>
            <person name="Gavelis G."/>
            <person name="Widhalm J.R."/>
            <person name="Wisecaver J.H."/>
        </authorList>
    </citation>
    <scope>NUCLEOTIDE SEQUENCE</scope>
    <source>
        <strain evidence="9">ECLA1</strain>
    </source>
</reference>
<gene>
    <name evidence="9" type="ORF">RRG08_014590</name>
</gene>
<dbReference type="PANTHER" id="PTHR46014:SF1">
    <property type="entry name" value="TETRATRICOPEPTIDE REPEAT PROTEIN 1"/>
    <property type="match status" value="1"/>
</dbReference>
<feature type="compositionally biased region" description="Polar residues" evidence="8">
    <location>
        <begin position="42"/>
        <end position="85"/>
    </location>
</feature>
<evidence type="ECO:0000313" key="9">
    <source>
        <dbReference type="EMBL" id="KAK3761623.1"/>
    </source>
</evidence>
<dbReference type="InterPro" id="IPR011990">
    <property type="entry name" value="TPR-like_helical_dom_sf"/>
</dbReference>
<dbReference type="AlphaFoldDB" id="A0AAE1D9S4"/>
<comment type="caution">
    <text evidence="9">The sequence shown here is derived from an EMBL/GenBank/DDBJ whole genome shotgun (WGS) entry which is preliminary data.</text>
</comment>
<keyword evidence="7" id="KW-0175">Coiled coil</keyword>
<comment type="subunit">
    <text evidence="4">Interacts with the GAP domain of NF1. Interacts (via TPR repeats) with HSP90AA1 and HSPA8.</text>
</comment>
<dbReference type="SMART" id="SM00028">
    <property type="entry name" value="TPR"/>
    <property type="match status" value="3"/>
</dbReference>
<feature type="compositionally biased region" description="Basic and acidic residues" evidence="8">
    <location>
        <begin position="184"/>
        <end position="213"/>
    </location>
</feature>
<name>A0AAE1D9S4_9GAST</name>
<dbReference type="Proteomes" id="UP001283361">
    <property type="component" value="Unassembled WGS sequence"/>
</dbReference>
<keyword evidence="1" id="KW-0597">Phosphoprotein</keyword>
<organism evidence="9 10">
    <name type="scientific">Elysia crispata</name>
    <name type="common">lettuce slug</name>
    <dbReference type="NCBI Taxonomy" id="231223"/>
    <lineage>
        <taxon>Eukaryota</taxon>
        <taxon>Metazoa</taxon>
        <taxon>Spiralia</taxon>
        <taxon>Lophotrochozoa</taxon>
        <taxon>Mollusca</taxon>
        <taxon>Gastropoda</taxon>
        <taxon>Heterobranchia</taxon>
        <taxon>Euthyneura</taxon>
        <taxon>Panpulmonata</taxon>
        <taxon>Sacoglossa</taxon>
        <taxon>Placobranchoidea</taxon>
        <taxon>Plakobranchidae</taxon>
        <taxon>Elysia</taxon>
    </lineage>
</organism>
<feature type="repeat" description="TPR" evidence="6">
    <location>
        <begin position="279"/>
        <end position="312"/>
    </location>
</feature>
<evidence type="ECO:0000256" key="6">
    <source>
        <dbReference type="PROSITE-ProRule" id="PRU00339"/>
    </source>
</evidence>
<dbReference type="SUPFAM" id="SSF48452">
    <property type="entry name" value="TPR-like"/>
    <property type="match status" value="1"/>
</dbReference>
<feature type="compositionally biased region" description="Polar residues" evidence="8">
    <location>
        <begin position="15"/>
        <end position="26"/>
    </location>
</feature>
<dbReference type="Pfam" id="PF00515">
    <property type="entry name" value="TPR_1"/>
    <property type="match status" value="1"/>
</dbReference>
<dbReference type="FunFam" id="1.25.40.10:FF:000367">
    <property type="entry name" value="Tetratricopeptide repeat domain 1"/>
    <property type="match status" value="1"/>
</dbReference>
<dbReference type="Gene3D" id="1.25.40.10">
    <property type="entry name" value="Tetratricopeptide repeat domain"/>
    <property type="match status" value="1"/>
</dbReference>
<sequence>MASHIKKEDEDSSDLQELTSQATVDHTYSHNPDEFIDIHGSHCTSQTSSGLESENLSPSDQTDSKVFQETSDSFLQSSSKQNTTHGLKLPVQESEGMNTGGTVVHHNSDEEYQSAESGDTSDDEEDDFIPTTEMLSLDEQSEIPKETSTSETHISDGSGDADESEGEDILTVPEEDEVEEVDLLEARKELEKSLTPEEKEERKAKSQQLKDKGNTSFRNGEFEEAILSYTSALDLCPLDFHKERSIMYSNRAACKMKQECLEDAIADSSSALELHPHYLKAMLRRAELYEKTDKLDEALKDYQKVVELDPSQHAARAACLKLAEQIKDRNEKMKEEMMGKLKDLGNMVLRPFGLSVNNFQLQQDPNTGSYSVQFKQNAPGNGS</sequence>
<keyword evidence="3 6" id="KW-0802">TPR repeat</keyword>
<protein>
    <recommendedName>
        <fullName evidence="5">Tetratricopeptide repeat protein 1</fullName>
    </recommendedName>
</protein>
<evidence type="ECO:0000256" key="3">
    <source>
        <dbReference type="ARBA" id="ARBA00022803"/>
    </source>
</evidence>
<dbReference type="InterPro" id="IPR052769">
    <property type="entry name" value="TPR_domain_protein"/>
</dbReference>
<keyword evidence="10" id="KW-1185">Reference proteome</keyword>